<dbReference type="AlphaFoldDB" id="A0A1D8A349"/>
<dbReference type="KEGG" id="nre:BES08_07065"/>
<sequence length="190" mass="21688">MILERARKIHLGNVDAGWWSDLNTGDCILVTRNRPELMMLVVSELAEAHEGQMRGIPDDKLPQHPMFNVELADTAIRLLDMIGAEERLHGVLTVAQSFDFDRMVGDLLTQTNVSLMDAVNCVSTAMEHYRKGRTEEYRIALLASLVMVFAVAYVHEVDNLWQIIDQKISFNRERADHKPENRRAANGKRF</sequence>
<organism evidence="2 3">
    <name type="scientific">Novosphingobium resinovorum</name>
    <dbReference type="NCBI Taxonomy" id="158500"/>
    <lineage>
        <taxon>Bacteria</taxon>
        <taxon>Pseudomonadati</taxon>
        <taxon>Pseudomonadota</taxon>
        <taxon>Alphaproteobacteria</taxon>
        <taxon>Sphingomonadales</taxon>
        <taxon>Sphingomonadaceae</taxon>
        <taxon>Novosphingobium</taxon>
    </lineage>
</organism>
<keyword evidence="1" id="KW-0812">Transmembrane</keyword>
<dbReference type="EMBL" id="CP017075">
    <property type="protein sequence ID" value="AOR76529.1"/>
    <property type="molecule type" value="Genomic_DNA"/>
</dbReference>
<dbReference type="Proteomes" id="UP000094626">
    <property type="component" value="Chromosome"/>
</dbReference>
<feature type="transmembrane region" description="Helical" evidence="1">
    <location>
        <begin position="137"/>
        <end position="155"/>
    </location>
</feature>
<reference evidence="3" key="1">
    <citation type="journal article" date="2017" name="J. Biotechnol.">
        <title>Complete genome sequence of Novosphingobium resinovorum SA1, a versatile xenobiotic-degrading bacterium capable of utilizing sulfanilic acid.</title>
        <authorList>
            <person name="Hegedus B."/>
            <person name="Kos P.B."/>
            <person name="Balint B."/>
            <person name="Maroti G."/>
            <person name="Gan H.M."/>
            <person name="Perei K."/>
            <person name="Rakhely G."/>
        </authorList>
    </citation>
    <scope>NUCLEOTIDE SEQUENCE [LARGE SCALE GENOMIC DNA]</scope>
    <source>
        <strain evidence="3">SA1</strain>
    </source>
</reference>
<keyword evidence="1" id="KW-0472">Membrane</keyword>
<keyword evidence="1" id="KW-1133">Transmembrane helix</keyword>
<keyword evidence="3" id="KW-1185">Reference proteome</keyword>
<protein>
    <submittedName>
        <fullName evidence="2">Uncharacterized protein</fullName>
    </submittedName>
</protein>
<gene>
    <name evidence="2" type="ORF">BES08_07065</name>
</gene>
<evidence type="ECO:0000256" key="1">
    <source>
        <dbReference type="SAM" id="Phobius"/>
    </source>
</evidence>
<evidence type="ECO:0000313" key="2">
    <source>
        <dbReference type="EMBL" id="AOR76529.1"/>
    </source>
</evidence>
<evidence type="ECO:0000313" key="3">
    <source>
        <dbReference type="Proteomes" id="UP000094626"/>
    </source>
</evidence>
<accession>A0A1D8A349</accession>
<proteinExistence type="predicted"/>
<name>A0A1D8A349_9SPHN</name>